<evidence type="ECO:0000313" key="2">
    <source>
        <dbReference type="EMBL" id="SMD66104.1"/>
    </source>
</evidence>
<proteinExistence type="predicted"/>
<dbReference type="Proteomes" id="UP000194439">
    <property type="component" value="Unassembled WGS sequence"/>
</dbReference>
<feature type="region of interest" description="Disordered" evidence="1">
    <location>
        <begin position="37"/>
        <end position="69"/>
    </location>
</feature>
<evidence type="ECO:0000313" key="3">
    <source>
        <dbReference type="Proteomes" id="UP000194439"/>
    </source>
</evidence>
<protein>
    <submittedName>
        <fullName evidence="2">Uncharacterized protein</fullName>
    </submittedName>
</protein>
<gene>
    <name evidence="2" type="ORF">BACERE00185_00100</name>
</gene>
<feature type="compositionally biased region" description="Basic and acidic residues" evidence="1">
    <location>
        <begin position="48"/>
        <end position="69"/>
    </location>
</feature>
<dbReference type="AlphaFoldDB" id="A0A1Y5YWE7"/>
<sequence length="69" mass="8163">MKSMEKREGKDIMKFSDVIAKNKEKFLKIAEENTTRNSDGHTVYQKNDPCREDEHPRREIVGRRELVEA</sequence>
<name>A0A1Y5YWE7_9BACI</name>
<organism evidence="2 3">
    <name type="scientific">Bacillus mobilis</name>
    <dbReference type="NCBI Taxonomy" id="2026190"/>
    <lineage>
        <taxon>Bacteria</taxon>
        <taxon>Bacillati</taxon>
        <taxon>Bacillota</taxon>
        <taxon>Bacilli</taxon>
        <taxon>Bacillales</taxon>
        <taxon>Bacillaceae</taxon>
        <taxon>Bacillus</taxon>
        <taxon>Bacillus cereus group</taxon>
    </lineage>
</organism>
<accession>A0A1Y5YWE7</accession>
<dbReference type="EMBL" id="FWZD01000018">
    <property type="protein sequence ID" value="SMD66104.1"/>
    <property type="molecule type" value="Genomic_DNA"/>
</dbReference>
<evidence type="ECO:0000256" key="1">
    <source>
        <dbReference type="SAM" id="MobiDB-lite"/>
    </source>
</evidence>
<reference evidence="3" key="1">
    <citation type="submission" date="2017-04" db="EMBL/GenBank/DDBJ databases">
        <authorList>
            <person name="Criscuolo A."/>
        </authorList>
    </citation>
    <scope>NUCLEOTIDE SEQUENCE [LARGE SCALE GENOMIC DNA]</scope>
</reference>